<feature type="domain" description="CSD" evidence="4">
    <location>
        <begin position="1"/>
        <end position="66"/>
    </location>
</feature>
<gene>
    <name evidence="5" type="ORF">GCM10025783_24600</name>
</gene>
<dbReference type="SUPFAM" id="SSF50249">
    <property type="entry name" value="Nucleic acid-binding proteins"/>
    <property type="match status" value="1"/>
</dbReference>
<dbReference type="EMBL" id="BAABLP010000005">
    <property type="protein sequence ID" value="GAA4751154.1"/>
    <property type="molecule type" value="Genomic_DNA"/>
</dbReference>
<proteinExistence type="predicted"/>
<dbReference type="InterPro" id="IPR050181">
    <property type="entry name" value="Cold_shock_domain"/>
</dbReference>
<organism evidence="5 6">
    <name type="scientific">Amnibacterium soli</name>
    <dbReference type="NCBI Taxonomy" id="1282736"/>
    <lineage>
        <taxon>Bacteria</taxon>
        <taxon>Bacillati</taxon>
        <taxon>Actinomycetota</taxon>
        <taxon>Actinomycetes</taxon>
        <taxon>Micrococcales</taxon>
        <taxon>Microbacteriaceae</taxon>
        <taxon>Amnibacterium</taxon>
    </lineage>
</organism>
<protein>
    <submittedName>
        <fullName evidence="5">Cold-shock protein</fullName>
    </submittedName>
</protein>
<name>A0ABP8ZAM2_9MICO</name>
<dbReference type="Proteomes" id="UP001500121">
    <property type="component" value="Unassembled WGS sequence"/>
</dbReference>
<evidence type="ECO:0000256" key="2">
    <source>
        <dbReference type="ARBA" id="ARBA00022490"/>
    </source>
</evidence>
<comment type="subcellular location">
    <subcellularLocation>
        <location evidence="1 3">Cytoplasm</location>
    </subcellularLocation>
</comment>
<sequence length="67" mass="7241">MATGVVKWFNAEKGYGFITEDGDGQDVFVHFSAIEMTGYRSLAEGQRVEFQVGAGDKGPQAEAVRPS</sequence>
<dbReference type="RefSeq" id="WP_345481539.1">
    <property type="nucleotide sequence ID" value="NZ_BAABLP010000005.1"/>
</dbReference>
<dbReference type="Gene3D" id="2.40.50.140">
    <property type="entry name" value="Nucleic acid-binding proteins"/>
    <property type="match status" value="1"/>
</dbReference>
<dbReference type="CDD" id="cd04458">
    <property type="entry name" value="CSP_CDS"/>
    <property type="match status" value="1"/>
</dbReference>
<evidence type="ECO:0000313" key="6">
    <source>
        <dbReference type="Proteomes" id="UP001500121"/>
    </source>
</evidence>
<comment type="caution">
    <text evidence="5">The sequence shown here is derived from an EMBL/GenBank/DDBJ whole genome shotgun (WGS) entry which is preliminary data.</text>
</comment>
<dbReference type="InterPro" id="IPR002059">
    <property type="entry name" value="CSP_DNA-bd"/>
</dbReference>
<reference evidence="6" key="1">
    <citation type="journal article" date="2019" name="Int. J. Syst. Evol. Microbiol.">
        <title>The Global Catalogue of Microorganisms (GCM) 10K type strain sequencing project: providing services to taxonomists for standard genome sequencing and annotation.</title>
        <authorList>
            <consortium name="The Broad Institute Genomics Platform"/>
            <consortium name="The Broad Institute Genome Sequencing Center for Infectious Disease"/>
            <person name="Wu L."/>
            <person name="Ma J."/>
        </authorList>
    </citation>
    <scope>NUCLEOTIDE SEQUENCE [LARGE SCALE GENOMIC DNA]</scope>
    <source>
        <strain evidence="6">JCM 19015</strain>
    </source>
</reference>
<dbReference type="PANTHER" id="PTHR11544">
    <property type="entry name" value="COLD SHOCK DOMAIN CONTAINING PROTEINS"/>
    <property type="match status" value="1"/>
</dbReference>
<dbReference type="PROSITE" id="PS51857">
    <property type="entry name" value="CSD_2"/>
    <property type="match status" value="1"/>
</dbReference>
<keyword evidence="6" id="KW-1185">Reference proteome</keyword>
<dbReference type="InterPro" id="IPR019844">
    <property type="entry name" value="CSD_CS"/>
</dbReference>
<evidence type="ECO:0000256" key="3">
    <source>
        <dbReference type="RuleBase" id="RU000408"/>
    </source>
</evidence>
<dbReference type="PIRSF" id="PIRSF002599">
    <property type="entry name" value="Cold_shock_A"/>
    <property type="match status" value="1"/>
</dbReference>
<dbReference type="PROSITE" id="PS00352">
    <property type="entry name" value="CSD_1"/>
    <property type="match status" value="1"/>
</dbReference>
<accession>A0ABP8ZAM2</accession>
<dbReference type="InterPro" id="IPR011129">
    <property type="entry name" value="CSD"/>
</dbReference>
<keyword evidence="2" id="KW-0963">Cytoplasm</keyword>
<evidence type="ECO:0000259" key="4">
    <source>
        <dbReference type="PROSITE" id="PS51857"/>
    </source>
</evidence>
<evidence type="ECO:0000256" key="1">
    <source>
        <dbReference type="ARBA" id="ARBA00004496"/>
    </source>
</evidence>
<dbReference type="InterPro" id="IPR012340">
    <property type="entry name" value="NA-bd_OB-fold"/>
</dbReference>
<dbReference type="SMART" id="SM00357">
    <property type="entry name" value="CSP"/>
    <property type="match status" value="1"/>
</dbReference>
<dbReference type="InterPro" id="IPR012156">
    <property type="entry name" value="Cold_shock_CspA"/>
</dbReference>
<evidence type="ECO:0000313" key="5">
    <source>
        <dbReference type="EMBL" id="GAA4751154.1"/>
    </source>
</evidence>
<dbReference type="Pfam" id="PF00313">
    <property type="entry name" value="CSD"/>
    <property type="match status" value="1"/>
</dbReference>
<dbReference type="PRINTS" id="PR00050">
    <property type="entry name" value="COLDSHOCK"/>
</dbReference>